<dbReference type="AlphaFoldDB" id="A0AAV6XDJ4"/>
<evidence type="ECO:0000313" key="2">
    <source>
        <dbReference type="Proteomes" id="UP000826271"/>
    </source>
</evidence>
<organism evidence="1 2">
    <name type="scientific">Buddleja alternifolia</name>
    <dbReference type="NCBI Taxonomy" id="168488"/>
    <lineage>
        <taxon>Eukaryota</taxon>
        <taxon>Viridiplantae</taxon>
        <taxon>Streptophyta</taxon>
        <taxon>Embryophyta</taxon>
        <taxon>Tracheophyta</taxon>
        <taxon>Spermatophyta</taxon>
        <taxon>Magnoliopsida</taxon>
        <taxon>eudicotyledons</taxon>
        <taxon>Gunneridae</taxon>
        <taxon>Pentapetalae</taxon>
        <taxon>asterids</taxon>
        <taxon>lamiids</taxon>
        <taxon>Lamiales</taxon>
        <taxon>Scrophulariaceae</taxon>
        <taxon>Buddlejeae</taxon>
        <taxon>Buddleja</taxon>
    </lineage>
</organism>
<proteinExistence type="predicted"/>
<accession>A0AAV6XDJ4</accession>
<gene>
    <name evidence="1" type="ORF">BUALT_Bualt07G0009700</name>
</gene>
<comment type="caution">
    <text evidence="1">The sequence shown here is derived from an EMBL/GenBank/DDBJ whole genome shotgun (WGS) entry which is preliminary data.</text>
</comment>
<name>A0AAV6XDJ4_9LAMI</name>
<dbReference type="Proteomes" id="UP000826271">
    <property type="component" value="Unassembled WGS sequence"/>
</dbReference>
<protein>
    <submittedName>
        <fullName evidence="1">Uncharacterized protein</fullName>
    </submittedName>
</protein>
<evidence type="ECO:0000313" key="1">
    <source>
        <dbReference type="EMBL" id="KAG8378672.1"/>
    </source>
</evidence>
<reference evidence="1" key="1">
    <citation type="submission" date="2019-10" db="EMBL/GenBank/DDBJ databases">
        <authorList>
            <person name="Zhang R."/>
            <person name="Pan Y."/>
            <person name="Wang J."/>
            <person name="Ma R."/>
            <person name="Yu S."/>
        </authorList>
    </citation>
    <scope>NUCLEOTIDE SEQUENCE</scope>
    <source>
        <strain evidence="1">LA-IB0</strain>
        <tissue evidence="1">Leaf</tissue>
    </source>
</reference>
<keyword evidence="2" id="KW-1185">Reference proteome</keyword>
<dbReference type="EMBL" id="WHWC01000007">
    <property type="protein sequence ID" value="KAG8378672.1"/>
    <property type="molecule type" value="Genomic_DNA"/>
</dbReference>
<sequence length="136" mass="15887">MLKKLMRASTEEWGCFRIANFESILPQSLMHEMKAVVTDFLTELIPFMRVLDCMMLPLLKLLMHFMTYWMLLLNKGPKEEVVEVPSELVTLDNPRLYILLIFEIIGRPKSIIAWMAVKLLIPSVSSRKFKLQLALF</sequence>